<evidence type="ECO:0000256" key="2">
    <source>
        <dbReference type="ARBA" id="ARBA00022962"/>
    </source>
</evidence>
<dbReference type="Proteomes" id="UP001319827">
    <property type="component" value="Chromosome"/>
</dbReference>
<dbReference type="PANTHER" id="PTHR21343">
    <property type="entry name" value="DETHIOBIOTIN SYNTHETASE"/>
    <property type="match status" value="1"/>
</dbReference>
<organism evidence="4 5">
    <name type="scientific">Desulfuromonas versatilis</name>
    <dbReference type="NCBI Taxonomy" id="2802975"/>
    <lineage>
        <taxon>Bacteria</taxon>
        <taxon>Pseudomonadati</taxon>
        <taxon>Thermodesulfobacteriota</taxon>
        <taxon>Desulfuromonadia</taxon>
        <taxon>Desulfuromonadales</taxon>
        <taxon>Desulfuromonadaceae</taxon>
        <taxon>Desulfuromonas</taxon>
    </lineage>
</organism>
<protein>
    <submittedName>
        <fullName evidence="4">Cobyrinic acid a,c-diamide synthase</fullName>
    </submittedName>
</protein>
<evidence type="ECO:0000313" key="4">
    <source>
        <dbReference type="EMBL" id="BCR06743.1"/>
    </source>
</evidence>
<evidence type="ECO:0000256" key="1">
    <source>
        <dbReference type="ARBA" id="ARBA00011643"/>
    </source>
</evidence>
<keyword evidence="5" id="KW-1185">Reference proteome</keyword>
<evidence type="ECO:0000313" key="5">
    <source>
        <dbReference type="Proteomes" id="UP001319827"/>
    </source>
</evidence>
<reference evidence="4 5" key="2">
    <citation type="journal article" date="2021" name="Int. J. Syst. Evol. Microbiol.">
        <title>Isolation and Polyphasic Characterization of Desulfuromonas versatilis sp. Nov., an Electrogenic Bacteria Capable of Versatile Metabolism Isolated from a Graphene Oxide-Reducing Enrichment Culture.</title>
        <authorList>
            <person name="Xie L."/>
            <person name="Yoshida N."/>
            <person name="Ishii S."/>
            <person name="Meng L."/>
        </authorList>
    </citation>
    <scope>NUCLEOTIDE SEQUENCE [LARGE SCALE GENOMIC DNA]</scope>
    <source>
        <strain evidence="4 5">NIT-T3</strain>
    </source>
</reference>
<dbReference type="InterPro" id="IPR027417">
    <property type="entry name" value="P-loop_NTPase"/>
</dbReference>
<reference evidence="4 5" key="1">
    <citation type="journal article" date="2016" name="C (Basel)">
        <title>Selective Growth of and Electricity Production by Marine Exoelectrogenic Bacteria in Self-Aggregated Hydrogel of Microbially Reduced Graphene Oxide.</title>
        <authorList>
            <person name="Yoshida N."/>
            <person name="Goto Y."/>
            <person name="Miyata Y."/>
        </authorList>
    </citation>
    <scope>NUCLEOTIDE SEQUENCE [LARGE SCALE GENOMIC DNA]</scope>
    <source>
        <strain evidence="4 5">NIT-T3</strain>
    </source>
</reference>
<dbReference type="SUPFAM" id="SSF52540">
    <property type="entry name" value="P-loop containing nucleoside triphosphate hydrolases"/>
    <property type="match status" value="1"/>
</dbReference>
<accession>A0ABM8HWN0</accession>
<keyword evidence="3" id="KW-0175">Coiled coil</keyword>
<feature type="coiled-coil region" evidence="3">
    <location>
        <begin position="89"/>
        <end position="116"/>
    </location>
</feature>
<name>A0ABM8HWN0_9BACT</name>
<dbReference type="CDD" id="cd03109">
    <property type="entry name" value="DTBS"/>
    <property type="match status" value="1"/>
</dbReference>
<comment type="subunit">
    <text evidence="1">Homohexamer.</text>
</comment>
<sequence>MAKKIFIAATGQNTGKTTTSLSLMHMARKKYGRVGFIKPLGPKPTFMNGLDVDMDAALMAKVYGLEDDLHLMSPVVLHAGSTRKVLDGAVSREALLEKIRQACAELERRCDYLIIEGAGHTGVGSVVGLNNAFLARELDAPVLMVTGGGVGNVIDAIHLNLALYRQEGARVRVILPNKLLRAKREATLRYLRLAFHEAPYKVVGGFNFSPILAHPTLLHISKLLGLPLRATPEQASRIVHHVQLGAASAQRVIEMLKISTLLLVTSTRDELLVMLSSLHHLPEYNTEIAGLIIPGVAPVSKITQMIIDSSEIPYMRSTLNTSEVFSIIKDDVSKITAEDTEKIALTQKLAETELDFEAIDALL</sequence>
<dbReference type="SUPFAM" id="SSF75138">
    <property type="entry name" value="HprK N-terminal domain-like"/>
    <property type="match status" value="1"/>
</dbReference>
<dbReference type="InterPro" id="IPR028979">
    <property type="entry name" value="Ser_kin/Pase_Hpr-like_N_sf"/>
</dbReference>
<dbReference type="Gene3D" id="3.40.1390.20">
    <property type="entry name" value="HprK N-terminal domain-like"/>
    <property type="match status" value="1"/>
</dbReference>
<dbReference type="Gene3D" id="3.40.50.300">
    <property type="entry name" value="P-loop containing nucleotide triphosphate hydrolases"/>
    <property type="match status" value="1"/>
</dbReference>
<dbReference type="PANTHER" id="PTHR21343:SF8">
    <property type="entry name" value="DRTGG DOMAIN-CONTAINING PROTEIN"/>
    <property type="match status" value="1"/>
</dbReference>
<dbReference type="EMBL" id="AP024355">
    <property type="protein sequence ID" value="BCR06743.1"/>
    <property type="molecule type" value="Genomic_DNA"/>
</dbReference>
<gene>
    <name evidence="4" type="ORF">DESUT3_38120</name>
</gene>
<dbReference type="Pfam" id="PF13500">
    <property type="entry name" value="AAA_26"/>
    <property type="match status" value="1"/>
</dbReference>
<proteinExistence type="predicted"/>
<evidence type="ECO:0000256" key="3">
    <source>
        <dbReference type="SAM" id="Coils"/>
    </source>
</evidence>
<keyword evidence="2" id="KW-0315">Glutamine amidotransferase</keyword>
<dbReference type="RefSeq" id="WP_221250125.1">
    <property type="nucleotide sequence ID" value="NZ_AP024355.1"/>
</dbReference>